<feature type="region of interest" description="Disordered" evidence="1">
    <location>
        <begin position="384"/>
        <end position="479"/>
    </location>
</feature>
<proteinExistence type="predicted"/>
<evidence type="ECO:0000256" key="1">
    <source>
        <dbReference type="SAM" id="MobiDB-lite"/>
    </source>
</evidence>
<protein>
    <submittedName>
        <fullName evidence="2">Uncharacterized protein</fullName>
    </submittedName>
</protein>
<comment type="caution">
    <text evidence="2">The sequence shown here is derived from an EMBL/GenBank/DDBJ whole genome shotgun (WGS) entry which is preliminary data.</text>
</comment>
<feature type="compositionally biased region" description="Acidic residues" evidence="1">
    <location>
        <begin position="331"/>
        <end position="347"/>
    </location>
</feature>
<reference evidence="2" key="1">
    <citation type="submission" date="2021-10" db="EMBL/GenBank/DDBJ databases">
        <title>De novo Genome Assembly of Clathrus columnatus (Basidiomycota, Fungi) Using Illumina and Nanopore Sequence Data.</title>
        <authorList>
            <person name="Ogiso-Tanaka E."/>
            <person name="Itagaki H."/>
            <person name="Hosoya T."/>
            <person name="Hosaka K."/>
        </authorList>
    </citation>
    <scope>NUCLEOTIDE SEQUENCE</scope>
    <source>
        <strain evidence="2">MO-923</strain>
    </source>
</reference>
<keyword evidence="3" id="KW-1185">Reference proteome</keyword>
<dbReference type="AlphaFoldDB" id="A0AAV5A767"/>
<dbReference type="EMBL" id="BPWL01000005">
    <property type="protein sequence ID" value="GJJ10471.1"/>
    <property type="molecule type" value="Genomic_DNA"/>
</dbReference>
<organism evidence="2 3">
    <name type="scientific">Clathrus columnatus</name>
    <dbReference type="NCBI Taxonomy" id="1419009"/>
    <lineage>
        <taxon>Eukaryota</taxon>
        <taxon>Fungi</taxon>
        <taxon>Dikarya</taxon>
        <taxon>Basidiomycota</taxon>
        <taxon>Agaricomycotina</taxon>
        <taxon>Agaricomycetes</taxon>
        <taxon>Phallomycetidae</taxon>
        <taxon>Phallales</taxon>
        <taxon>Clathraceae</taxon>
        <taxon>Clathrus</taxon>
    </lineage>
</organism>
<feature type="compositionally biased region" description="Polar residues" evidence="1">
    <location>
        <begin position="182"/>
        <end position="203"/>
    </location>
</feature>
<feature type="compositionally biased region" description="Low complexity" evidence="1">
    <location>
        <begin position="168"/>
        <end position="180"/>
    </location>
</feature>
<feature type="compositionally biased region" description="Low complexity" evidence="1">
    <location>
        <begin position="306"/>
        <end position="316"/>
    </location>
</feature>
<feature type="region of interest" description="Disordered" evidence="1">
    <location>
        <begin position="16"/>
        <end position="88"/>
    </location>
</feature>
<accession>A0AAV5A767</accession>
<feature type="compositionally biased region" description="Low complexity" evidence="1">
    <location>
        <begin position="120"/>
        <end position="134"/>
    </location>
</feature>
<feature type="compositionally biased region" description="Basic and acidic residues" evidence="1">
    <location>
        <begin position="58"/>
        <end position="67"/>
    </location>
</feature>
<feature type="region of interest" description="Disordered" evidence="1">
    <location>
        <begin position="253"/>
        <end position="347"/>
    </location>
</feature>
<gene>
    <name evidence="2" type="ORF">Clacol_004697</name>
</gene>
<evidence type="ECO:0000313" key="3">
    <source>
        <dbReference type="Proteomes" id="UP001050691"/>
    </source>
</evidence>
<dbReference type="Proteomes" id="UP001050691">
    <property type="component" value="Unassembled WGS sequence"/>
</dbReference>
<feature type="region of interest" description="Disordered" evidence="1">
    <location>
        <begin position="100"/>
        <end position="232"/>
    </location>
</feature>
<evidence type="ECO:0000313" key="2">
    <source>
        <dbReference type="EMBL" id="GJJ10471.1"/>
    </source>
</evidence>
<feature type="compositionally biased region" description="Low complexity" evidence="1">
    <location>
        <begin position="427"/>
        <end position="440"/>
    </location>
</feature>
<feature type="compositionally biased region" description="Basic and acidic residues" evidence="1">
    <location>
        <begin position="269"/>
        <end position="296"/>
    </location>
</feature>
<feature type="compositionally biased region" description="Polar residues" evidence="1">
    <location>
        <begin position="463"/>
        <end position="479"/>
    </location>
</feature>
<feature type="compositionally biased region" description="Polar residues" evidence="1">
    <location>
        <begin position="100"/>
        <end position="113"/>
    </location>
</feature>
<sequence>MSRRYESLEELLKQAGYKETRIFTPQRPPHSQHPQSNKSETKSGSVRDVLKLFSNWVKGDDDGERPTLRHVSSVPHMRGRRTQQHQPPVPTWFMSLFSQVSQGGSRTAPSTPNGKRRAGPLPRLLSNPRRPTSSHVSVTMASVVCRPHSSSSKSSSKCPCRLAKRSDSTSTSSTSVTGVSLYTISSRSSTQAEGSNASSSTFFSAKPTAVHSRRSRTSTGVPTLVPELHGPSRPECHVCSCSISGHQQQCLARGRGRGRVRTPQCSPPRQEHPTDSLFEGARRKSTYDNESRNDRNDIDDDDFFDDNNNNYRRINYTNMDGDERMTGQNADTDDDDEEDDGDDDDDRIDLARILIPPRRQHSIRSLREVLHMDAKRITDVSPKRRLLRVNSRSTFNQNVSPNATPRKKPFLPPRFLEFRNGNASQISNSNLTTPPSSPLNQQRQHARTPQPPRIHSSAESHLQRGSGTTMTTTAFSQNSLPARMRNVRILQNDSVWEEPEPVQDDDDDDTVRTPIAYAKDQGGLGIVNLNTSSRRGRGIALDGDVSNYAAHRGIPKRRGAITSLWNADPVR</sequence>
<name>A0AAV5A767_9AGAM</name>
<feature type="compositionally biased region" description="Polar residues" evidence="1">
    <location>
        <begin position="390"/>
        <end position="403"/>
    </location>
</feature>